<dbReference type="Proteomes" id="UP000052978">
    <property type="component" value="Unassembled WGS sequence"/>
</dbReference>
<evidence type="ECO:0000313" key="2">
    <source>
        <dbReference type="Proteomes" id="UP000052978"/>
    </source>
</evidence>
<keyword evidence="2" id="KW-1185">Reference proteome</keyword>
<accession>S7P3S9</accession>
<gene>
    <name evidence="1" type="ORF">D623_10005758</name>
</gene>
<proteinExistence type="predicted"/>
<dbReference type="EMBL" id="KE161197">
    <property type="protein sequence ID" value="EPQ02237.1"/>
    <property type="molecule type" value="Genomic_DNA"/>
</dbReference>
<organism evidence="1 2">
    <name type="scientific">Myotis brandtii</name>
    <name type="common">Brandt's bat</name>
    <dbReference type="NCBI Taxonomy" id="109478"/>
    <lineage>
        <taxon>Eukaryota</taxon>
        <taxon>Metazoa</taxon>
        <taxon>Chordata</taxon>
        <taxon>Craniata</taxon>
        <taxon>Vertebrata</taxon>
        <taxon>Euteleostomi</taxon>
        <taxon>Mammalia</taxon>
        <taxon>Eutheria</taxon>
        <taxon>Laurasiatheria</taxon>
        <taxon>Chiroptera</taxon>
        <taxon>Yangochiroptera</taxon>
        <taxon>Vespertilionidae</taxon>
        <taxon>Myotis</taxon>
    </lineage>
</organism>
<evidence type="ECO:0000313" key="1">
    <source>
        <dbReference type="EMBL" id="EPQ02237.1"/>
    </source>
</evidence>
<dbReference type="AlphaFoldDB" id="S7P3S9"/>
<name>S7P3S9_MYOBR</name>
<sequence length="125" mass="13364">MDRGLRGSKDRRRDVVVTSSSFCLLFVLMTDKARCIVIPFPELYGDAKNNPTHSAGRGGSTDGHCGCPRTIVGPPTATHGHATLTGLFYKHSRTPLPWTHDAKACGCRITGSSRAEPSVKLASGL</sequence>
<reference evidence="1 2" key="1">
    <citation type="journal article" date="2013" name="Nat. Commun.">
        <title>Genome analysis reveals insights into physiology and longevity of the Brandt's bat Myotis brandtii.</title>
        <authorList>
            <person name="Seim I."/>
            <person name="Fang X."/>
            <person name="Xiong Z."/>
            <person name="Lobanov A.V."/>
            <person name="Huang Z."/>
            <person name="Ma S."/>
            <person name="Feng Y."/>
            <person name="Turanov A.A."/>
            <person name="Zhu Y."/>
            <person name="Lenz T.L."/>
            <person name="Gerashchenko M.V."/>
            <person name="Fan D."/>
            <person name="Hee Yim S."/>
            <person name="Yao X."/>
            <person name="Jordan D."/>
            <person name="Xiong Y."/>
            <person name="Ma Y."/>
            <person name="Lyapunov A.N."/>
            <person name="Chen G."/>
            <person name="Kulakova O.I."/>
            <person name="Sun Y."/>
            <person name="Lee S.G."/>
            <person name="Bronson R.T."/>
            <person name="Moskalev A.A."/>
            <person name="Sunyaev S.R."/>
            <person name="Zhang G."/>
            <person name="Krogh A."/>
            <person name="Wang J."/>
            <person name="Gladyshev V.N."/>
        </authorList>
    </citation>
    <scope>NUCLEOTIDE SEQUENCE [LARGE SCALE GENOMIC DNA]</scope>
</reference>
<protein>
    <submittedName>
        <fullName evidence="1">Uncharacterized protein</fullName>
    </submittedName>
</protein>